<evidence type="ECO:0000313" key="3">
    <source>
        <dbReference type="Proteomes" id="UP001140560"/>
    </source>
</evidence>
<proteinExistence type="predicted"/>
<name>A0A9W8YJP0_9PLEO</name>
<evidence type="ECO:0000256" key="1">
    <source>
        <dbReference type="SAM" id="Coils"/>
    </source>
</evidence>
<sequence>MLVAQITMLTTTTETQEQQLRKRAFRGLSTEQIRKNRIAALQQELQLLEHDLASTTKTTQHDLEQFAKSECINLSNQIMAKLPREIRDMIYQHLSTRSAEHIEREHFRATLDPVTRLYSYDHARWKASHFPELFWNAEYVGDALFREVVENYYRTSTFIFGDDPGVMRRFLEADELGLEILPRDLVSNIEVHLNAVSYDRGSFRGYMFGMPRKPERLRETLDGLFVLKQGAKIRIHFLTDTKTEKERDAHCAAALPSLFPSVQLAELRGYQVKLVVDEKYEFRIRQEDLAEEWAAIHR</sequence>
<keyword evidence="3" id="KW-1185">Reference proteome</keyword>
<accession>A0A9W8YJP0</accession>
<protein>
    <submittedName>
        <fullName evidence="2">Uncharacterized protein</fullName>
    </submittedName>
</protein>
<dbReference type="AlphaFoldDB" id="A0A9W8YJP0"/>
<feature type="coiled-coil region" evidence="1">
    <location>
        <begin position="31"/>
        <end position="58"/>
    </location>
</feature>
<dbReference type="EMBL" id="JAPEUY010000001">
    <property type="protein sequence ID" value="KAJ4377760.1"/>
    <property type="molecule type" value="Genomic_DNA"/>
</dbReference>
<evidence type="ECO:0000313" key="2">
    <source>
        <dbReference type="EMBL" id="KAJ4377760.1"/>
    </source>
</evidence>
<reference evidence="2" key="1">
    <citation type="submission" date="2022-10" db="EMBL/GenBank/DDBJ databases">
        <title>Tapping the CABI collections for fungal endophytes: first genome assemblies for Collariella, Neodidymelliopsis, Ascochyta clinopodiicola, Didymella pomorum, Didymosphaeria variabile, Neocosmospora piperis and Neocucurbitaria cava.</title>
        <authorList>
            <person name="Hill R."/>
        </authorList>
    </citation>
    <scope>NUCLEOTIDE SEQUENCE</scope>
    <source>
        <strain evidence="2">IMI 356814</strain>
    </source>
</reference>
<gene>
    <name evidence="2" type="ORF">N0V83_000590</name>
</gene>
<dbReference type="Proteomes" id="UP001140560">
    <property type="component" value="Unassembled WGS sequence"/>
</dbReference>
<organism evidence="2 3">
    <name type="scientific">Neocucurbitaria cava</name>
    <dbReference type="NCBI Taxonomy" id="798079"/>
    <lineage>
        <taxon>Eukaryota</taxon>
        <taxon>Fungi</taxon>
        <taxon>Dikarya</taxon>
        <taxon>Ascomycota</taxon>
        <taxon>Pezizomycotina</taxon>
        <taxon>Dothideomycetes</taxon>
        <taxon>Pleosporomycetidae</taxon>
        <taxon>Pleosporales</taxon>
        <taxon>Pleosporineae</taxon>
        <taxon>Cucurbitariaceae</taxon>
        <taxon>Neocucurbitaria</taxon>
    </lineage>
</organism>
<keyword evidence="1" id="KW-0175">Coiled coil</keyword>
<comment type="caution">
    <text evidence="2">The sequence shown here is derived from an EMBL/GenBank/DDBJ whole genome shotgun (WGS) entry which is preliminary data.</text>
</comment>
<dbReference type="OrthoDB" id="3795413at2759"/>